<evidence type="ECO:0000256" key="1">
    <source>
        <dbReference type="SAM" id="Phobius"/>
    </source>
</evidence>
<dbReference type="AlphaFoldDB" id="A0A2M8F960"/>
<protein>
    <submittedName>
        <fullName evidence="2">Ligand-binding protein SH3</fullName>
    </submittedName>
</protein>
<feature type="transmembrane region" description="Helical" evidence="1">
    <location>
        <begin position="102"/>
        <end position="129"/>
    </location>
</feature>
<accession>A0A2M8F960</accession>
<dbReference type="PANTHER" id="PTHR36007:SF2">
    <property type="entry name" value="TRANSPORT PROTEIN-RELATED"/>
    <property type="match status" value="1"/>
</dbReference>
<dbReference type="PANTHER" id="PTHR36007">
    <property type="entry name" value="TRANSPORT PROTEIN-RELATED"/>
    <property type="match status" value="1"/>
</dbReference>
<organism evidence="2 3">
    <name type="scientific">Candidatus Magasanikbacteria bacterium CG_4_9_14_0_2_um_filter_42_11</name>
    <dbReference type="NCBI Taxonomy" id="1974643"/>
    <lineage>
        <taxon>Bacteria</taxon>
        <taxon>Candidatus Magasanikiibacteriota</taxon>
    </lineage>
</organism>
<proteinExistence type="predicted"/>
<sequence>MFALNPATWFAAFPPEWAVFFLSMLPITELRAAVPIGISVYHLSVPVTWIMAVIGNLVPSFFLLLLLPRLHDWILRQRFIGPVFKKKLEDAERYFSGKHAKYGAIAIVLFVGIPLPMTGAWTGSLAAFIFKIPFKKSFPLIALGVAIAATIVMLLTLFAGGAWRALSL</sequence>
<reference evidence="3" key="1">
    <citation type="submission" date="2017-09" db="EMBL/GenBank/DDBJ databases">
        <title>Depth-based differentiation of microbial function through sediment-hosted aquifers and enrichment of novel symbionts in the deep terrestrial subsurface.</title>
        <authorList>
            <person name="Probst A.J."/>
            <person name="Ladd B."/>
            <person name="Jarett J.K."/>
            <person name="Geller-Mcgrath D.E."/>
            <person name="Sieber C.M.K."/>
            <person name="Emerson J.B."/>
            <person name="Anantharaman K."/>
            <person name="Thomas B.C."/>
            <person name="Malmstrom R."/>
            <person name="Stieglmeier M."/>
            <person name="Klingl A."/>
            <person name="Woyke T."/>
            <person name="Ryan C.M."/>
            <person name="Banfield J.F."/>
        </authorList>
    </citation>
    <scope>NUCLEOTIDE SEQUENCE [LARGE SCALE GENOMIC DNA]</scope>
</reference>
<gene>
    <name evidence="2" type="ORF">CO030_03725</name>
</gene>
<dbReference type="Pfam" id="PF06695">
    <property type="entry name" value="Sm_multidrug_ex"/>
    <property type="match status" value="1"/>
</dbReference>
<feature type="transmembrane region" description="Helical" evidence="1">
    <location>
        <begin position="141"/>
        <end position="163"/>
    </location>
</feature>
<comment type="caution">
    <text evidence="2">The sequence shown here is derived from an EMBL/GenBank/DDBJ whole genome shotgun (WGS) entry which is preliminary data.</text>
</comment>
<name>A0A2M8F960_9BACT</name>
<feature type="transmembrane region" description="Helical" evidence="1">
    <location>
        <begin position="47"/>
        <end position="67"/>
    </location>
</feature>
<evidence type="ECO:0000313" key="2">
    <source>
        <dbReference type="EMBL" id="PJC52284.1"/>
    </source>
</evidence>
<dbReference type="Proteomes" id="UP000231456">
    <property type="component" value="Unassembled WGS sequence"/>
</dbReference>
<keyword evidence="1" id="KW-0472">Membrane</keyword>
<evidence type="ECO:0000313" key="3">
    <source>
        <dbReference type="Proteomes" id="UP000231456"/>
    </source>
</evidence>
<keyword evidence="1" id="KW-0812">Transmembrane</keyword>
<keyword evidence="1" id="KW-1133">Transmembrane helix</keyword>
<dbReference type="EMBL" id="PFRH01000120">
    <property type="protein sequence ID" value="PJC52284.1"/>
    <property type="molecule type" value="Genomic_DNA"/>
</dbReference>
<dbReference type="InterPro" id="IPR009577">
    <property type="entry name" value="Sm_multidrug_ex"/>
</dbReference>